<name>D7AY81_NOCDD</name>
<dbReference type="GeneID" id="91489441"/>
<sequence length="47" mass="5468">MIAVVDDPENYTLEELIQMYLDDGYDERTARAYAKILKDPEVEGFIN</sequence>
<dbReference type="Proteomes" id="UP000002219">
    <property type="component" value="Chromosome 1"/>
</dbReference>
<accession>D7AY81</accession>
<reference evidence="1 2" key="1">
    <citation type="journal article" date="2010" name="Stand. Genomic Sci.">
        <title>Complete genome sequence of Nocardiopsis dassonvillei type strain (IMRU 509).</title>
        <authorList>
            <person name="Sun H."/>
            <person name="Lapidus A."/>
            <person name="Nolan M."/>
            <person name="Lucas S."/>
            <person name="Del Rio T.G."/>
            <person name="Tice H."/>
            <person name="Cheng J.F."/>
            <person name="Tapia R."/>
            <person name="Han C."/>
            <person name="Goodwin L."/>
            <person name="Pitluck S."/>
            <person name="Pagani I."/>
            <person name="Ivanova N."/>
            <person name="Mavromatis K."/>
            <person name="Mikhailova N."/>
            <person name="Pati A."/>
            <person name="Chen A."/>
            <person name="Palaniappan K."/>
            <person name="Land M."/>
            <person name="Hauser L."/>
            <person name="Chang Y.J."/>
            <person name="Jeffries C.D."/>
            <person name="Djao O.D."/>
            <person name="Rohde M."/>
            <person name="Sikorski J."/>
            <person name="Goker M."/>
            <person name="Woyke T."/>
            <person name="Bristow J."/>
            <person name="Eisen J.A."/>
            <person name="Markowitz V."/>
            <person name="Hugenholtz P."/>
            <person name="Kyrpides N.C."/>
            <person name="Klenk H.P."/>
        </authorList>
    </citation>
    <scope>NUCLEOTIDE SEQUENCE [LARGE SCALE GENOMIC DNA]</scope>
    <source>
        <strain evidence="2">ATCC 23218 / DSM 43111 / CIP 107115 / JCM 7437 / KCTC 9190 / NBRC 14626 / NCTC 10488 / NRRL B-5397 / IMRU 509</strain>
    </source>
</reference>
<dbReference type="HOGENOM" id="CLU_3170812_0_0_11"/>
<keyword evidence="2" id="KW-1185">Reference proteome</keyword>
<dbReference type="EMBL" id="CP002040">
    <property type="protein sequence ID" value="ADH69959.1"/>
    <property type="molecule type" value="Genomic_DNA"/>
</dbReference>
<dbReference type="AlphaFoldDB" id="D7AY81"/>
<proteinExistence type="predicted"/>
<dbReference type="RefSeq" id="WP_013155566.1">
    <property type="nucleotide sequence ID" value="NC_014210.1"/>
</dbReference>
<evidence type="ECO:0000313" key="1">
    <source>
        <dbReference type="EMBL" id="ADH69959.1"/>
    </source>
</evidence>
<organism evidence="1 2">
    <name type="scientific">Nocardiopsis dassonvillei (strain ATCC 23218 / DSM 43111 / CIP 107115 / JCM 7437 / KCTC 9190 / NBRC 14626 / NCTC 10488 / NRRL B-5397 / IMRU 509)</name>
    <name type="common">Actinomadura dassonvillei</name>
    <dbReference type="NCBI Taxonomy" id="446468"/>
    <lineage>
        <taxon>Bacteria</taxon>
        <taxon>Bacillati</taxon>
        <taxon>Actinomycetota</taxon>
        <taxon>Actinomycetes</taxon>
        <taxon>Streptosporangiales</taxon>
        <taxon>Nocardiopsidaceae</taxon>
        <taxon>Nocardiopsis</taxon>
    </lineage>
</organism>
<evidence type="ECO:0000313" key="2">
    <source>
        <dbReference type="Proteomes" id="UP000002219"/>
    </source>
</evidence>
<protein>
    <submittedName>
        <fullName evidence="1">Uncharacterized protein</fullName>
    </submittedName>
</protein>
<gene>
    <name evidence="1" type="ordered locus">Ndas_4572</name>
</gene>
<dbReference type="KEGG" id="nda:Ndas_4572"/>